<gene>
    <name evidence="14" type="primary">folP</name>
    <name evidence="14" type="ORF">GS660_13235</name>
</gene>
<evidence type="ECO:0000259" key="13">
    <source>
        <dbReference type="PROSITE" id="PS50972"/>
    </source>
</evidence>
<dbReference type="SUPFAM" id="SSF51717">
    <property type="entry name" value="Dihydropteroate synthetase-like"/>
    <property type="match status" value="1"/>
</dbReference>
<dbReference type="PROSITE" id="PS50972">
    <property type="entry name" value="PTERIN_BINDING"/>
    <property type="match status" value="1"/>
</dbReference>
<dbReference type="GO" id="GO:0046654">
    <property type="term" value="P:tetrahydrofolate biosynthetic process"/>
    <property type="evidence" value="ECO:0007669"/>
    <property type="project" value="UniProtKB-UniPathway"/>
</dbReference>
<evidence type="ECO:0000256" key="9">
    <source>
        <dbReference type="ARBA" id="ARBA00022842"/>
    </source>
</evidence>
<feature type="domain" description="Pterin-binding" evidence="13">
    <location>
        <begin position="72"/>
        <end position="327"/>
    </location>
</feature>
<dbReference type="NCBIfam" id="TIGR01496">
    <property type="entry name" value="DHPS"/>
    <property type="match status" value="1"/>
</dbReference>
<dbReference type="Pfam" id="PF00809">
    <property type="entry name" value="Pterin_bind"/>
    <property type="match status" value="1"/>
</dbReference>
<evidence type="ECO:0000256" key="11">
    <source>
        <dbReference type="ARBA" id="ARBA00030193"/>
    </source>
</evidence>
<comment type="cofactor">
    <cofactor evidence="2 12">
        <name>Mg(2+)</name>
        <dbReference type="ChEBI" id="CHEBI:18420"/>
    </cofactor>
</comment>
<dbReference type="EMBL" id="WWNR01000008">
    <property type="protein sequence ID" value="MZQ90051.1"/>
    <property type="molecule type" value="Genomic_DNA"/>
</dbReference>
<comment type="catalytic activity">
    <reaction evidence="1">
        <text>(7,8-dihydropterin-6-yl)methyl diphosphate + 4-aminobenzoate = 7,8-dihydropteroate + diphosphate</text>
        <dbReference type="Rhea" id="RHEA:19949"/>
        <dbReference type="ChEBI" id="CHEBI:17836"/>
        <dbReference type="ChEBI" id="CHEBI:17839"/>
        <dbReference type="ChEBI" id="CHEBI:33019"/>
        <dbReference type="ChEBI" id="CHEBI:72950"/>
        <dbReference type="EC" id="2.5.1.15"/>
    </reaction>
</comment>
<evidence type="ECO:0000313" key="15">
    <source>
        <dbReference type="Proteomes" id="UP000477083"/>
    </source>
</evidence>
<dbReference type="PROSITE" id="PS00792">
    <property type="entry name" value="DHPS_1"/>
    <property type="match status" value="1"/>
</dbReference>
<dbReference type="InterPro" id="IPR011005">
    <property type="entry name" value="Dihydropteroate_synth-like_sf"/>
</dbReference>
<evidence type="ECO:0000256" key="2">
    <source>
        <dbReference type="ARBA" id="ARBA00001946"/>
    </source>
</evidence>
<sequence length="338" mass="35204">MTMYYRPIAETDAARPPGALTLAGGWCWFDRVEVLSREGSQGLIAASDLPGEVQERLTAPRPALAGLAMDRPQVMGILNVTPDSFSDGGRFLAPEAALARARKMQAEGMAILDIGGESTRPGAPEVSPAEELARTGPVIAALRDGGFALPVSIDTRKGAVAAVALQVGANLVNDVSGLEFDPALAGVVADAGAPVCLMHSQGTPATMHLDPRYGDVLLDVYDALAARVAAAEAAGIPRARICIDPGIGFGKTLQHNLTLLRGLSLFHGLGCPILLGVSRKRFIGSIGGAERAEDRAPGTLALTLAGLAQGAQIHRVHDVAEVTQGIRLWQALQMGYSE</sequence>
<evidence type="ECO:0000256" key="12">
    <source>
        <dbReference type="RuleBase" id="RU361205"/>
    </source>
</evidence>
<dbReference type="GO" id="GO:0004156">
    <property type="term" value="F:dihydropteroate synthase activity"/>
    <property type="evidence" value="ECO:0007669"/>
    <property type="project" value="UniProtKB-EC"/>
</dbReference>
<dbReference type="Proteomes" id="UP000477083">
    <property type="component" value="Unassembled WGS sequence"/>
</dbReference>
<comment type="caution">
    <text evidence="14">The sequence shown here is derived from an EMBL/GenBank/DDBJ whole genome shotgun (WGS) entry which is preliminary data.</text>
</comment>
<dbReference type="EC" id="2.5.1.15" evidence="5 12"/>
<protein>
    <recommendedName>
        <fullName evidence="6 12">Dihydropteroate synthase</fullName>
        <shortName evidence="12">DHPS</shortName>
        <ecNumber evidence="5 12">2.5.1.15</ecNumber>
    </recommendedName>
    <alternativeName>
        <fullName evidence="11 12">Dihydropteroate pyrophosphorylase</fullName>
    </alternativeName>
</protein>
<dbReference type="CDD" id="cd00739">
    <property type="entry name" value="DHPS"/>
    <property type="match status" value="1"/>
</dbReference>
<evidence type="ECO:0000256" key="1">
    <source>
        <dbReference type="ARBA" id="ARBA00000012"/>
    </source>
</evidence>
<dbReference type="Gene3D" id="3.20.20.20">
    <property type="entry name" value="Dihydropteroate synthase-like"/>
    <property type="match status" value="1"/>
</dbReference>
<dbReference type="OrthoDB" id="9811744at2"/>
<evidence type="ECO:0000256" key="10">
    <source>
        <dbReference type="ARBA" id="ARBA00022909"/>
    </source>
</evidence>
<dbReference type="FunFam" id="3.20.20.20:FF:000006">
    <property type="entry name" value="Dihydropteroate synthase"/>
    <property type="match status" value="1"/>
</dbReference>
<accession>A0A6L8VJS2</accession>
<evidence type="ECO:0000313" key="14">
    <source>
        <dbReference type="EMBL" id="MZQ90051.1"/>
    </source>
</evidence>
<evidence type="ECO:0000256" key="5">
    <source>
        <dbReference type="ARBA" id="ARBA00012458"/>
    </source>
</evidence>
<name>A0A6L8VJS2_9RHOB</name>
<evidence type="ECO:0000256" key="3">
    <source>
        <dbReference type="ARBA" id="ARBA00004763"/>
    </source>
</evidence>
<evidence type="ECO:0000256" key="8">
    <source>
        <dbReference type="ARBA" id="ARBA00022723"/>
    </source>
</evidence>
<dbReference type="InterPro" id="IPR045031">
    <property type="entry name" value="DHP_synth-like"/>
</dbReference>
<dbReference type="GO" id="GO:0005829">
    <property type="term" value="C:cytosol"/>
    <property type="evidence" value="ECO:0007669"/>
    <property type="project" value="TreeGrafter"/>
</dbReference>
<comment type="similarity">
    <text evidence="4 12">Belongs to the DHPS family.</text>
</comment>
<comment type="function">
    <text evidence="12">Catalyzes the condensation of para-aminobenzoate (pABA) with 6-hydroxymethyl-7,8-dihydropterin diphosphate (DHPt-PP) to form 7,8-dihydropteroate (H2Pte), the immediate precursor of folate derivatives.</text>
</comment>
<evidence type="ECO:0000256" key="4">
    <source>
        <dbReference type="ARBA" id="ARBA00009503"/>
    </source>
</evidence>
<keyword evidence="10 12" id="KW-0289">Folate biosynthesis</keyword>
<dbReference type="AlphaFoldDB" id="A0A6L8VJS2"/>
<organism evidence="14 15">
    <name type="scientific">Frigidibacter albus</name>
    <dbReference type="NCBI Taxonomy" id="1465486"/>
    <lineage>
        <taxon>Bacteria</taxon>
        <taxon>Pseudomonadati</taxon>
        <taxon>Pseudomonadota</taxon>
        <taxon>Alphaproteobacteria</taxon>
        <taxon>Rhodobacterales</taxon>
        <taxon>Paracoccaceae</taxon>
        <taxon>Frigidibacter</taxon>
    </lineage>
</organism>
<reference evidence="14 15" key="1">
    <citation type="submission" date="2020-01" db="EMBL/GenBank/DDBJ databases">
        <title>Frigidibacter albus SP32T (=CGMCC 1.13995T).</title>
        <authorList>
            <person name="Liao X."/>
        </authorList>
    </citation>
    <scope>NUCLEOTIDE SEQUENCE [LARGE SCALE GENOMIC DNA]</scope>
    <source>
        <strain evidence="14 15">SP32</strain>
    </source>
</reference>
<dbReference type="InterPro" id="IPR000489">
    <property type="entry name" value="Pterin-binding_dom"/>
</dbReference>
<dbReference type="InterPro" id="IPR006390">
    <property type="entry name" value="DHP_synth_dom"/>
</dbReference>
<dbReference type="UniPathway" id="UPA00077">
    <property type="reaction ID" value="UER00156"/>
</dbReference>
<dbReference type="PANTHER" id="PTHR20941">
    <property type="entry name" value="FOLATE SYNTHESIS PROTEINS"/>
    <property type="match status" value="1"/>
</dbReference>
<evidence type="ECO:0000256" key="6">
    <source>
        <dbReference type="ARBA" id="ARBA00016919"/>
    </source>
</evidence>
<evidence type="ECO:0000256" key="7">
    <source>
        <dbReference type="ARBA" id="ARBA00022679"/>
    </source>
</evidence>
<dbReference type="RefSeq" id="WP_161347275.1">
    <property type="nucleotide sequence ID" value="NZ_BMGW01000008.1"/>
</dbReference>
<keyword evidence="7 12" id="KW-0808">Transferase</keyword>
<proteinExistence type="inferred from homology"/>
<dbReference type="PANTHER" id="PTHR20941:SF1">
    <property type="entry name" value="FOLIC ACID SYNTHESIS PROTEIN FOL1"/>
    <property type="match status" value="1"/>
</dbReference>
<keyword evidence="9 12" id="KW-0460">Magnesium</keyword>
<dbReference type="GO" id="GO:0046656">
    <property type="term" value="P:folic acid biosynthetic process"/>
    <property type="evidence" value="ECO:0007669"/>
    <property type="project" value="UniProtKB-KW"/>
</dbReference>
<keyword evidence="8 12" id="KW-0479">Metal-binding</keyword>
<comment type="pathway">
    <text evidence="3 12">Cofactor biosynthesis; tetrahydrofolate biosynthesis; 7,8-dihydrofolate from 2-amino-4-hydroxy-6-hydroxymethyl-7,8-dihydropteridine diphosphate and 4-aminobenzoate: step 1/2.</text>
</comment>
<keyword evidence="15" id="KW-1185">Reference proteome</keyword>
<dbReference type="GO" id="GO:0046872">
    <property type="term" value="F:metal ion binding"/>
    <property type="evidence" value="ECO:0007669"/>
    <property type="project" value="UniProtKB-KW"/>
</dbReference>